<feature type="chain" id="PRO_5046452154" evidence="1">
    <location>
        <begin position="25"/>
        <end position="191"/>
    </location>
</feature>
<dbReference type="Proteomes" id="UP000830055">
    <property type="component" value="Chromosome"/>
</dbReference>
<reference evidence="2 3" key="1">
    <citation type="submission" date="2022-01" db="EMBL/GenBank/DDBJ databases">
        <title>Desulfofustis limnae sp. nov., a novel mesophilic sulfate-reducing bacterium isolated from marsh soil.</title>
        <authorList>
            <person name="Watanabe M."/>
            <person name="Takahashi A."/>
            <person name="Kojima H."/>
            <person name="Fukui M."/>
        </authorList>
    </citation>
    <scope>NUCLEOTIDE SEQUENCE [LARGE SCALE GENOMIC DNA]</scope>
    <source>
        <strain evidence="2 3">PPLL</strain>
    </source>
</reference>
<dbReference type="InterPro" id="IPR029033">
    <property type="entry name" value="His_PPase_superfam"/>
</dbReference>
<accession>A0ABM7W454</accession>
<dbReference type="PROSITE" id="PS51257">
    <property type="entry name" value="PROKAR_LIPOPROTEIN"/>
    <property type="match status" value="1"/>
</dbReference>
<dbReference type="RefSeq" id="WP_284152825.1">
    <property type="nucleotide sequence ID" value="NZ_AP025516.1"/>
</dbReference>
<keyword evidence="3" id="KW-1185">Reference proteome</keyword>
<evidence type="ECO:0000313" key="3">
    <source>
        <dbReference type="Proteomes" id="UP000830055"/>
    </source>
</evidence>
<dbReference type="Gene3D" id="3.40.50.1240">
    <property type="entry name" value="Phosphoglycerate mutase-like"/>
    <property type="match status" value="1"/>
</dbReference>
<dbReference type="InterPro" id="IPR013078">
    <property type="entry name" value="His_Pase_superF_clade-1"/>
</dbReference>
<proteinExistence type="predicted"/>
<dbReference type="Pfam" id="PF00300">
    <property type="entry name" value="His_Phos_1"/>
    <property type="match status" value="1"/>
</dbReference>
<sequence>MKKGLLVSCLVVLTHLLFACPALTEMSETQALQALRTGAAVLFLRHATAPGFGDPPGLVIDDCQTQRNLAEDGREQARLVGSFLRRQGIETALVYSSQWCRCLETARLLGFGAVRELPALNSFFAKPQRGPEQTRQLEMFLQEIAFGRPIILVTHQVNITAATGVYPASGEMIVYRPAPGGGGTVLGRFIP</sequence>
<protein>
    <submittedName>
        <fullName evidence="2">Phosphoglycerate mutase</fullName>
    </submittedName>
</protein>
<dbReference type="CDD" id="cd07067">
    <property type="entry name" value="HP_PGM_like"/>
    <property type="match status" value="1"/>
</dbReference>
<feature type="signal peptide" evidence="1">
    <location>
        <begin position="1"/>
        <end position="24"/>
    </location>
</feature>
<keyword evidence="1" id="KW-0732">Signal</keyword>
<dbReference type="EMBL" id="AP025516">
    <property type="protein sequence ID" value="BDD85688.1"/>
    <property type="molecule type" value="Genomic_DNA"/>
</dbReference>
<dbReference type="SUPFAM" id="SSF53254">
    <property type="entry name" value="Phosphoglycerate mutase-like"/>
    <property type="match status" value="1"/>
</dbReference>
<organism evidence="2 3">
    <name type="scientific">Desulfofustis limnaeus</name>
    <dbReference type="NCBI Taxonomy" id="2740163"/>
    <lineage>
        <taxon>Bacteria</taxon>
        <taxon>Pseudomonadati</taxon>
        <taxon>Thermodesulfobacteriota</taxon>
        <taxon>Desulfobulbia</taxon>
        <taxon>Desulfobulbales</taxon>
        <taxon>Desulfocapsaceae</taxon>
        <taxon>Desulfofustis</taxon>
    </lineage>
</organism>
<name>A0ABM7W454_9BACT</name>
<evidence type="ECO:0000256" key="1">
    <source>
        <dbReference type="SAM" id="SignalP"/>
    </source>
</evidence>
<evidence type="ECO:0000313" key="2">
    <source>
        <dbReference type="EMBL" id="BDD85688.1"/>
    </source>
</evidence>
<gene>
    <name evidence="2" type="ORF">DPPLL_00530</name>
</gene>